<dbReference type="InterPro" id="IPR022579">
    <property type="entry name" value="Neuropilin_C"/>
</dbReference>
<evidence type="ECO:0000256" key="23">
    <source>
        <dbReference type="PROSITE-ProRule" id="PRU00059"/>
    </source>
</evidence>
<keyword evidence="9" id="KW-0677">Repeat</keyword>
<evidence type="ECO:0000256" key="17">
    <source>
        <dbReference type="ARBA" id="ARBA00023170"/>
    </source>
</evidence>
<feature type="domain" description="CUB" evidence="26">
    <location>
        <begin position="165"/>
        <end position="283"/>
    </location>
</feature>
<dbReference type="GO" id="GO:0017154">
    <property type="term" value="F:semaphorin receptor activity"/>
    <property type="evidence" value="ECO:0007669"/>
    <property type="project" value="InterPro"/>
</dbReference>
<evidence type="ECO:0000256" key="14">
    <source>
        <dbReference type="ARBA" id="ARBA00022989"/>
    </source>
</evidence>
<dbReference type="GO" id="GO:0008201">
    <property type="term" value="F:heparin binding"/>
    <property type="evidence" value="ECO:0007669"/>
    <property type="project" value="UniProtKB-KW"/>
</dbReference>
<dbReference type="SMART" id="SM00231">
    <property type="entry name" value="FA58C"/>
    <property type="match status" value="1"/>
</dbReference>
<accession>A0A5N3VUY7</accession>
<evidence type="ECO:0000256" key="15">
    <source>
        <dbReference type="ARBA" id="ARBA00023136"/>
    </source>
</evidence>
<dbReference type="InterPro" id="IPR000998">
    <property type="entry name" value="MAM_dom"/>
</dbReference>
<evidence type="ECO:0000256" key="1">
    <source>
        <dbReference type="ARBA" id="ARBA00004479"/>
    </source>
</evidence>
<comment type="subcellular location">
    <subcellularLocation>
        <location evidence="1">Membrane</location>
        <topology evidence="1">Single-pass type I membrane protein</topology>
    </subcellularLocation>
</comment>
<feature type="domain" description="F5/8 type C" evidence="27">
    <location>
        <begin position="293"/>
        <end position="346"/>
    </location>
</feature>
<comment type="similarity">
    <text evidence="2 20">Belongs to the neuropilin family.</text>
</comment>
<dbReference type="Pfam" id="PF00431">
    <property type="entry name" value="CUB"/>
    <property type="match status" value="2"/>
</dbReference>
<dbReference type="GO" id="GO:0010595">
    <property type="term" value="P:positive regulation of endothelial cell migration"/>
    <property type="evidence" value="ECO:0007669"/>
    <property type="project" value="TreeGrafter"/>
</dbReference>
<dbReference type="Gene3D" id="2.60.120.260">
    <property type="entry name" value="Galactose-binding domain-like"/>
    <property type="match status" value="2"/>
</dbReference>
<evidence type="ECO:0000256" key="9">
    <source>
        <dbReference type="ARBA" id="ARBA00022737"/>
    </source>
</evidence>
<dbReference type="InterPro" id="IPR000859">
    <property type="entry name" value="CUB_dom"/>
</dbReference>
<dbReference type="GO" id="GO:0030424">
    <property type="term" value="C:axon"/>
    <property type="evidence" value="ECO:0007669"/>
    <property type="project" value="TreeGrafter"/>
</dbReference>
<dbReference type="GO" id="GO:0001755">
    <property type="term" value="P:neural crest cell migration"/>
    <property type="evidence" value="ECO:0007669"/>
    <property type="project" value="TreeGrafter"/>
</dbReference>
<dbReference type="PROSITE" id="PS00740">
    <property type="entry name" value="MAM_1"/>
    <property type="match status" value="1"/>
</dbReference>
<dbReference type="Pfam" id="PF00754">
    <property type="entry name" value="F5_F8_type_C"/>
    <property type="match status" value="1"/>
</dbReference>
<evidence type="ECO:0000256" key="7">
    <source>
        <dbReference type="ARBA" id="ARBA00022723"/>
    </source>
</evidence>
<dbReference type="GO" id="GO:0046872">
    <property type="term" value="F:metal ion binding"/>
    <property type="evidence" value="ECO:0007669"/>
    <property type="project" value="UniProtKB-UniRule"/>
</dbReference>
<dbReference type="InterPro" id="IPR013320">
    <property type="entry name" value="ConA-like_dom_sf"/>
</dbReference>
<dbReference type="CDD" id="cd06263">
    <property type="entry name" value="MAM"/>
    <property type="match status" value="1"/>
</dbReference>
<keyword evidence="15 20" id="KW-0472">Membrane</keyword>
<dbReference type="Gene3D" id="2.60.120.290">
    <property type="entry name" value="Spermadhesin, CUB domain"/>
    <property type="match status" value="2"/>
</dbReference>
<evidence type="ECO:0000256" key="5">
    <source>
        <dbReference type="ARBA" id="ARBA00022674"/>
    </source>
</evidence>
<protein>
    <recommendedName>
        <fullName evidence="20">Neuropilin</fullName>
    </recommendedName>
</protein>
<dbReference type="PANTHER" id="PTHR46806">
    <property type="entry name" value="F5/8 TYPE C DOMAIN-CONTAINING PROTEIN"/>
    <property type="match status" value="1"/>
</dbReference>
<evidence type="ECO:0000259" key="26">
    <source>
        <dbReference type="PROSITE" id="PS01180"/>
    </source>
</evidence>
<evidence type="ECO:0000256" key="25">
    <source>
        <dbReference type="SAM" id="Phobius"/>
    </source>
</evidence>
<comment type="caution">
    <text evidence="23">Lacks conserved residue(s) required for the propagation of feature annotation.</text>
</comment>
<keyword evidence="4" id="KW-0037">Angiogenesis</keyword>
<keyword evidence="19" id="KW-0357">Heparan sulfate</keyword>
<dbReference type="CDD" id="cd00041">
    <property type="entry name" value="CUB"/>
    <property type="match status" value="2"/>
</dbReference>
<keyword evidence="3 20" id="KW-0217">Developmental protein</keyword>
<dbReference type="PIRSF" id="PIRSF036960">
    <property type="entry name" value="Neuropilin"/>
    <property type="match status" value="1"/>
</dbReference>
<dbReference type="PANTHER" id="PTHR46806:SF4">
    <property type="entry name" value="NEUROPILIN-1"/>
    <property type="match status" value="1"/>
</dbReference>
<evidence type="ECO:0000256" key="18">
    <source>
        <dbReference type="ARBA" id="ARBA00023180"/>
    </source>
</evidence>
<keyword evidence="14 25" id="KW-1133">Transmembrane helix</keyword>
<sequence length="843" mass="94456">MLTHQLHSWHHICQRETYGVELVSTSEGEAGCFFNFLGSITLCDLRCYFTGDGFPYFRDEEGSSKHIHYLSAFFRLVFYCYPPYHLSQYDYVEVIDGENENGRVLGKFCGKIAPSSFVSSGPFLFIKFVSDYETHGAGFSIRYEIFKKVEFSLCFFFLSLVGPECSQNYTTPSGVIKSPGFPEKYPNSLECTYIIFAPKMSEIILEFESFDLEPDSNPPGGMFCRYDRLEIWDGFPDVGPHIGRYCGQKTPGRILSSSGILSMVFYTDSAIAKEGFSANYSVLQGSVSEDFKCMEALGMESGEIHSDQITASSQYSTNWSAERSRLHYPENGWTPGEDSYREWIQVYYPCSGMLGMVSGLISDSQITASNQGDRNWMPENIRLVTSRSGWALPPAPHPYVNEWLQVDLAEEKIVRGVIIQGGKHRENKVFMRKFKIGYSNNGSDWKMIMDDSKRKAKSFEGNNNYDTPELRTFPPLSTRFIRIYPERATHGGLGLRMELLGCEVEAPTAGPTTPNGNLVDECDDDQANCHSGTGDDFQLTGGTTVLTTEKPTVIDSTIHSEFPTYGFNCEFGWGSHKTFCHWEHDNHVQLKWSVLTSKTGPIQDHTAGDGNFIYSQADENQKGKVARLVSPVVYSQNSAHCMTFWYHMSGSHVGTLRVKLRYQKPEEYDQLVWMAIGHQGDHWKEGRVLLHKSLKLYQVIFEGEIGKGNLGGIAVDDISINNHISQEDCAKPADLDKKNPESKIDETGSTPGYQGTGEGDENISRKPGNVLKTLDPILITIIAMSALGVLLGAVCGVVLYCACWHNGMSERNLSALENYNFELVDGVKLKKDKLNPQSTYSEA</sequence>
<dbReference type="FunFam" id="2.60.120.200:FF:000043">
    <property type="entry name" value="Neuropilin"/>
    <property type="match status" value="1"/>
</dbReference>
<evidence type="ECO:0000256" key="6">
    <source>
        <dbReference type="ARBA" id="ARBA00022692"/>
    </source>
</evidence>
<dbReference type="GO" id="GO:0005886">
    <property type="term" value="C:plasma membrane"/>
    <property type="evidence" value="ECO:0007669"/>
    <property type="project" value="TreeGrafter"/>
</dbReference>
<feature type="region of interest" description="Disordered" evidence="24">
    <location>
        <begin position="731"/>
        <end position="766"/>
    </location>
</feature>
<dbReference type="InterPro" id="IPR014648">
    <property type="entry name" value="Neuropilin"/>
</dbReference>
<keyword evidence="5" id="KW-0358">Heparin-binding</keyword>
<dbReference type="SMART" id="SM00042">
    <property type="entry name" value="CUB"/>
    <property type="match status" value="2"/>
</dbReference>
<dbReference type="GO" id="GO:0051491">
    <property type="term" value="P:positive regulation of filopodium assembly"/>
    <property type="evidence" value="ECO:0007669"/>
    <property type="project" value="TreeGrafter"/>
</dbReference>
<dbReference type="GO" id="GO:0038085">
    <property type="term" value="F:vascular endothelial growth factor binding"/>
    <property type="evidence" value="ECO:0007669"/>
    <property type="project" value="TreeGrafter"/>
</dbReference>
<dbReference type="PROSITE" id="PS01285">
    <property type="entry name" value="FA58C_1"/>
    <property type="match status" value="1"/>
</dbReference>
<keyword evidence="7 21" id="KW-0479">Metal-binding</keyword>
<evidence type="ECO:0000256" key="8">
    <source>
        <dbReference type="ARBA" id="ARBA00022729"/>
    </source>
</evidence>
<feature type="transmembrane region" description="Helical" evidence="25">
    <location>
        <begin position="777"/>
        <end position="802"/>
    </location>
</feature>
<dbReference type="Gene3D" id="2.60.120.200">
    <property type="match status" value="1"/>
</dbReference>
<evidence type="ECO:0000256" key="24">
    <source>
        <dbReference type="SAM" id="MobiDB-lite"/>
    </source>
</evidence>
<name>A0A5N3VUY7_MUNMU</name>
<dbReference type="CDD" id="cd00057">
    <property type="entry name" value="FA58C"/>
    <property type="match status" value="1"/>
</dbReference>
<dbReference type="PRINTS" id="PR00020">
    <property type="entry name" value="MAMDOMAIN"/>
</dbReference>
<evidence type="ECO:0000256" key="16">
    <source>
        <dbReference type="ARBA" id="ARBA00023157"/>
    </source>
</evidence>
<dbReference type="Pfam" id="PF00629">
    <property type="entry name" value="MAM"/>
    <property type="match status" value="1"/>
</dbReference>
<evidence type="ECO:0000256" key="12">
    <source>
        <dbReference type="ARBA" id="ARBA00022902"/>
    </source>
</evidence>
<dbReference type="InterPro" id="IPR035914">
    <property type="entry name" value="Sperma_CUB_dom_sf"/>
</dbReference>
<evidence type="ECO:0000256" key="20">
    <source>
        <dbReference type="PIRNR" id="PIRNR036960"/>
    </source>
</evidence>
<dbReference type="SUPFAM" id="SSF49854">
    <property type="entry name" value="Spermadhesin, CUB domain"/>
    <property type="match status" value="2"/>
</dbReference>
<evidence type="ECO:0000256" key="19">
    <source>
        <dbReference type="ARBA" id="ARBA00023207"/>
    </source>
</evidence>
<dbReference type="SMART" id="SM00137">
    <property type="entry name" value="MAM"/>
    <property type="match status" value="1"/>
</dbReference>
<dbReference type="FunFam" id="2.60.120.290:FF:000003">
    <property type="entry name" value="Neuropilin"/>
    <property type="match status" value="1"/>
</dbReference>
<dbReference type="SUPFAM" id="SSF49785">
    <property type="entry name" value="Galactose-binding domain-like"/>
    <property type="match status" value="2"/>
</dbReference>
<dbReference type="GO" id="GO:0030947">
    <property type="term" value="P:regulation of vascular endothelial growth factor receptor signaling pathway"/>
    <property type="evidence" value="ECO:0007669"/>
    <property type="project" value="TreeGrafter"/>
</dbReference>
<dbReference type="GO" id="GO:0001570">
    <property type="term" value="P:vasculogenesis"/>
    <property type="evidence" value="ECO:0007669"/>
    <property type="project" value="TreeGrafter"/>
</dbReference>
<evidence type="ECO:0000256" key="2">
    <source>
        <dbReference type="ARBA" id="ARBA00006078"/>
    </source>
</evidence>
<evidence type="ECO:0000313" key="29">
    <source>
        <dbReference type="EMBL" id="KAB0353081.1"/>
    </source>
</evidence>
<dbReference type="PROSITE" id="PS01286">
    <property type="entry name" value="FA58C_2"/>
    <property type="match status" value="1"/>
</dbReference>
<evidence type="ECO:0000259" key="28">
    <source>
        <dbReference type="PROSITE" id="PS50060"/>
    </source>
</evidence>
<feature type="binding site" evidence="21">
    <location>
        <position position="227"/>
    </location>
    <ligand>
        <name>Ca(2+)</name>
        <dbReference type="ChEBI" id="CHEBI:29108"/>
    </ligand>
</feature>
<dbReference type="GO" id="GO:0009611">
    <property type="term" value="P:response to wounding"/>
    <property type="evidence" value="ECO:0007669"/>
    <property type="project" value="TreeGrafter"/>
</dbReference>
<feature type="disulfide bond" evidence="22">
    <location>
        <begin position="165"/>
        <end position="191"/>
    </location>
</feature>
<feature type="binding site" evidence="21">
    <location>
        <position position="268"/>
    </location>
    <ligand>
        <name>Ca(2+)</name>
        <dbReference type="ChEBI" id="CHEBI:29108"/>
    </ligand>
</feature>
<dbReference type="EMBL" id="VCEA01000002">
    <property type="protein sequence ID" value="KAB0353081.1"/>
    <property type="molecule type" value="Genomic_DNA"/>
</dbReference>
<evidence type="ECO:0000256" key="3">
    <source>
        <dbReference type="ARBA" id="ARBA00022473"/>
    </source>
</evidence>
<evidence type="ECO:0000256" key="10">
    <source>
        <dbReference type="ARBA" id="ARBA00022782"/>
    </source>
</evidence>
<comment type="caution">
    <text evidence="29">The sequence shown here is derived from an EMBL/GenBank/DDBJ whole genome shotgun (WGS) entry which is preliminary data.</text>
</comment>
<evidence type="ECO:0000259" key="27">
    <source>
        <dbReference type="PROSITE" id="PS50022"/>
    </source>
</evidence>
<feature type="compositionally biased region" description="Basic and acidic residues" evidence="24">
    <location>
        <begin position="731"/>
        <end position="746"/>
    </location>
</feature>
<feature type="domain" description="CUB" evidence="26">
    <location>
        <begin position="32"/>
        <end position="146"/>
    </location>
</feature>
<dbReference type="InterPro" id="IPR050633">
    <property type="entry name" value="Neuropilin_MCO_CoagFactor"/>
</dbReference>
<evidence type="ECO:0000256" key="13">
    <source>
        <dbReference type="ARBA" id="ARBA00022974"/>
    </source>
</evidence>
<keyword evidence="18" id="KW-0325">Glycoprotein</keyword>
<reference evidence="29 30" key="1">
    <citation type="submission" date="2019-06" db="EMBL/GenBank/DDBJ databases">
        <title>Discovery of a novel chromosome fission-fusion reversal in muntjac.</title>
        <authorList>
            <person name="Mudd A.B."/>
            <person name="Bredeson J.V."/>
            <person name="Baum R."/>
            <person name="Hockemeyer D."/>
            <person name="Rokhsar D.S."/>
        </authorList>
    </citation>
    <scope>NUCLEOTIDE SEQUENCE [LARGE SCALE GENOMIC DNA]</scope>
    <source>
        <strain evidence="29">UTSW_UCB_Mm</strain>
        <tissue evidence="29">Fibroblast cell line</tissue>
    </source>
</reference>
<keyword evidence="8" id="KW-0732">Signal</keyword>
<feature type="binding site" evidence="21">
    <location>
        <position position="213"/>
    </location>
    <ligand>
        <name>Ca(2+)</name>
        <dbReference type="ChEBI" id="CHEBI:29108"/>
    </ligand>
</feature>
<proteinExistence type="inferred from homology"/>
<dbReference type="PROSITE" id="PS50022">
    <property type="entry name" value="FA58C_3"/>
    <property type="match status" value="2"/>
</dbReference>
<dbReference type="GO" id="GO:0048010">
    <property type="term" value="P:vascular endothelial growth factor receptor signaling pathway"/>
    <property type="evidence" value="ECO:0007669"/>
    <property type="project" value="TreeGrafter"/>
</dbReference>
<evidence type="ECO:0000256" key="22">
    <source>
        <dbReference type="PIRSR" id="PIRSR036960-2"/>
    </source>
</evidence>
<organism evidence="29 30">
    <name type="scientific">Muntiacus muntjak</name>
    <name type="common">Barking deer</name>
    <name type="synonym">Indian muntjac</name>
    <dbReference type="NCBI Taxonomy" id="9888"/>
    <lineage>
        <taxon>Eukaryota</taxon>
        <taxon>Metazoa</taxon>
        <taxon>Chordata</taxon>
        <taxon>Craniata</taxon>
        <taxon>Vertebrata</taxon>
        <taxon>Euteleostomi</taxon>
        <taxon>Mammalia</taxon>
        <taxon>Eutheria</taxon>
        <taxon>Laurasiatheria</taxon>
        <taxon>Artiodactyla</taxon>
        <taxon>Ruminantia</taxon>
        <taxon>Pecora</taxon>
        <taxon>Cervidae</taxon>
        <taxon>Muntiacinae</taxon>
        <taxon>Muntiacus</taxon>
    </lineage>
</organism>
<dbReference type="SUPFAM" id="SSF49899">
    <property type="entry name" value="Concanavalin A-like lectins/glucanases"/>
    <property type="match status" value="1"/>
</dbReference>
<keyword evidence="12 20" id="KW-0524">Neurogenesis</keyword>
<dbReference type="GO" id="GO:0007411">
    <property type="term" value="P:axon guidance"/>
    <property type="evidence" value="ECO:0007669"/>
    <property type="project" value="InterPro"/>
</dbReference>
<evidence type="ECO:0000256" key="4">
    <source>
        <dbReference type="ARBA" id="ARBA00022657"/>
    </source>
</evidence>
<dbReference type="InterPro" id="IPR008979">
    <property type="entry name" value="Galactose-bd-like_sf"/>
</dbReference>
<feature type="domain" description="MAM" evidence="28">
    <location>
        <begin position="567"/>
        <end position="731"/>
    </location>
</feature>
<dbReference type="Proteomes" id="UP000326458">
    <property type="component" value="Unassembled WGS sequence"/>
</dbReference>
<keyword evidence="16 22" id="KW-1015">Disulfide bond</keyword>
<evidence type="ECO:0000256" key="11">
    <source>
        <dbReference type="ARBA" id="ARBA00022837"/>
    </source>
</evidence>
<feature type="domain" description="F5/8 type C" evidence="27">
    <location>
        <begin position="350"/>
        <end position="502"/>
    </location>
</feature>
<dbReference type="Pfam" id="PF11980">
    <property type="entry name" value="DUF3481"/>
    <property type="match status" value="1"/>
</dbReference>
<keyword evidence="10 20" id="KW-0221">Differentiation</keyword>
<keyword evidence="13" id="KW-0654">Proteoglycan</keyword>
<dbReference type="PROSITE" id="PS01180">
    <property type="entry name" value="CUB"/>
    <property type="match status" value="2"/>
</dbReference>
<dbReference type="GO" id="GO:0005021">
    <property type="term" value="F:vascular endothelial growth factor receptor activity"/>
    <property type="evidence" value="ECO:0007669"/>
    <property type="project" value="InterPro"/>
</dbReference>
<dbReference type="PROSITE" id="PS50060">
    <property type="entry name" value="MAM_2"/>
    <property type="match status" value="1"/>
</dbReference>
<keyword evidence="11 20" id="KW-0106">Calcium</keyword>
<dbReference type="FunFam" id="2.60.120.260:FF:000013">
    <property type="entry name" value="Neuropilin"/>
    <property type="match status" value="1"/>
</dbReference>
<dbReference type="GO" id="GO:0005925">
    <property type="term" value="C:focal adhesion"/>
    <property type="evidence" value="ECO:0007669"/>
    <property type="project" value="TreeGrafter"/>
</dbReference>
<gene>
    <name evidence="29" type="ORF">FD754_017938</name>
</gene>
<keyword evidence="30" id="KW-1185">Reference proteome</keyword>
<evidence type="ECO:0000313" key="30">
    <source>
        <dbReference type="Proteomes" id="UP000326458"/>
    </source>
</evidence>
<evidence type="ECO:0000256" key="21">
    <source>
        <dbReference type="PIRSR" id="PIRSR036960-1"/>
    </source>
</evidence>
<dbReference type="GO" id="GO:0002040">
    <property type="term" value="P:sprouting angiogenesis"/>
    <property type="evidence" value="ECO:0007669"/>
    <property type="project" value="TreeGrafter"/>
</dbReference>
<keyword evidence="17 20" id="KW-0675">Receptor</keyword>
<dbReference type="AlphaFoldDB" id="A0A5N3VUY7"/>
<dbReference type="InterPro" id="IPR000421">
    <property type="entry name" value="FA58C"/>
</dbReference>
<keyword evidence="6 25" id="KW-0812">Transmembrane</keyword>
<feature type="disulfide bond" evidence="22">
    <location>
        <begin position="224"/>
        <end position="246"/>
    </location>
</feature>